<name>A0A6J2MT38_9CHIR</name>
<sequence>MRLQSLIPVFLFFVAIMPKARAGIIPGLKQCVLLKGVCKDGGCTSTDSTIGVCNDEKKCCRRWWVLWPYPTPAPKSKSP</sequence>
<evidence type="ECO:0000313" key="4">
    <source>
        <dbReference type="Proteomes" id="UP000504628"/>
    </source>
</evidence>
<dbReference type="GO" id="GO:0031731">
    <property type="term" value="F:CCR6 chemokine receptor binding"/>
    <property type="evidence" value="ECO:0007669"/>
    <property type="project" value="TreeGrafter"/>
</dbReference>
<keyword evidence="2" id="KW-0964">Secreted</keyword>
<reference evidence="5" key="1">
    <citation type="submission" date="2025-08" db="UniProtKB">
        <authorList>
            <consortium name="RefSeq"/>
        </authorList>
    </citation>
    <scope>IDENTIFICATION</scope>
    <source>
        <tissue evidence="5">Muscle</tissue>
    </source>
</reference>
<dbReference type="Proteomes" id="UP000504628">
    <property type="component" value="Chromosome 11"/>
</dbReference>
<protein>
    <submittedName>
        <fullName evidence="5">Beta-defensin 130B-like</fullName>
    </submittedName>
</protein>
<dbReference type="InParanoid" id="A0A6J2MT38"/>
<dbReference type="GO" id="GO:0005615">
    <property type="term" value="C:extracellular space"/>
    <property type="evidence" value="ECO:0007669"/>
    <property type="project" value="TreeGrafter"/>
</dbReference>
<organism evidence="4 5">
    <name type="scientific">Phyllostomus discolor</name>
    <name type="common">pale spear-nosed bat</name>
    <dbReference type="NCBI Taxonomy" id="89673"/>
    <lineage>
        <taxon>Eukaryota</taxon>
        <taxon>Metazoa</taxon>
        <taxon>Chordata</taxon>
        <taxon>Craniata</taxon>
        <taxon>Vertebrata</taxon>
        <taxon>Euteleostomi</taxon>
        <taxon>Mammalia</taxon>
        <taxon>Eutheria</taxon>
        <taxon>Laurasiatheria</taxon>
        <taxon>Chiroptera</taxon>
        <taxon>Yangochiroptera</taxon>
        <taxon>Phyllostomidae</taxon>
        <taxon>Phyllostominae</taxon>
        <taxon>Phyllostomus</taxon>
    </lineage>
</organism>
<dbReference type="RefSeq" id="XP_028382709.1">
    <property type="nucleotide sequence ID" value="XM_028526908.1"/>
</dbReference>
<feature type="signal peptide" evidence="3">
    <location>
        <begin position="1"/>
        <end position="22"/>
    </location>
</feature>
<accession>A0A6J2MT38</accession>
<dbReference type="GO" id="GO:0042742">
    <property type="term" value="P:defense response to bacterium"/>
    <property type="evidence" value="ECO:0007669"/>
    <property type="project" value="TreeGrafter"/>
</dbReference>
<dbReference type="FunCoup" id="A0A6J2MT38">
    <property type="interactions" value="63"/>
</dbReference>
<evidence type="ECO:0000256" key="3">
    <source>
        <dbReference type="SAM" id="SignalP"/>
    </source>
</evidence>
<feature type="chain" id="PRO_5026647753" evidence="3">
    <location>
        <begin position="23"/>
        <end position="79"/>
    </location>
</feature>
<dbReference type="KEGG" id="pdic:114508857"/>
<proteinExistence type="predicted"/>
<keyword evidence="3" id="KW-0732">Signal</keyword>
<dbReference type="GO" id="GO:0042056">
    <property type="term" value="F:chemoattractant activity"/>
    <property type="evidence" value="ECO:0007669"/>
    <property type="project" value="TreeGrafter"/>
</dbReference>
<keyword evidence="4" id="KW-1185">Reference proteome</keyword>
<dbReference type="AlphaFoldDB" id="A0A6J2MT38"/>
<evidence type="ECO:0000313" key="5">
    <source>
        <dbReference type="RefSeq" id="XP_028382709.1"/>
    </source>
</evidence>
<dbReference type="OrthoDB" id="9542609at2759"/>
<gene>
    <name evidence="5" type="primary">LOC114508857</name>
</gene>
<dbReference type="GeneID" id="114508857"/>
<dbReference type="PANTHER" id="PTHR20515:SF1">
    <property type="entry name" value="BETA-DEFENSIN 130A-RELATED"/>
    <property type="match status" value="1"/>
</dbReference>
<dbReference type="SUPFAM" id="SSF57392">
    <property type="entry name" value="Defensin-like"/>
    <property type="match status" value="1"/>
</dbReference>
<evidence type="ECO:0000256" key="2">
    <source>
        <dbReference type="ARBA" id="ARBA00022525"/>
    </source>
</evidence>
<dbReference type="GO" id="GO:0060326">
    <property type="term" value="P:cell chemotaxis"/>
    <property type="evidence" value="ECO:0007669"/>
    <property type="project" value="TreeGrafter"/>
</dbReference>
<dbReference type="PANTHER" id="PTHR20515">
    <property type="entry name" value="BETA-DEFENSIN"/>
    <property type="match status" value="1"/>
</dbReference>
<comment type="subcellular location">
    <subcellularLocation>
        <location evidence="1">Secreted</location>
    </subcellularLocation>
</comment>
<evidence type="ECO:0000256" key="1">
    <source>
        <dbReference type="ARBA" id="ARBA00004613"/>
    </source>
</evidence>